<dbReference type="SUPFAM" id="SSF56112">
    <property type="entry name" value="Protein kinase-like (PK-like)"/>
    <property type="match status" value="1"/>
</dbReference>
<comment type="subunit">
    <text evidence="1">Monomer.</text>
</comment>
<sequence length="518" mass="59624">MKEKLGKGSQGDVWKVQYRNNGKDYALKVIEKSFQKKNSSKVEFERLKDEIVIWKSLSQNADACVNIVKLIHCFEDDKNVFLICELCHKGDLSKKLKEEGKMGEDKARFYFSQIVKGAKFLKDNLVLHRDFKPGNLFITDDDVLKIGDFGCAAQLTKPGERRKSYLGTPNYISPEVLARKSDYDHTCDVWSIGCILYIMLTGKGPFESNHTKKTFRNILKEQYILPKYLSSNAQDLISKILKVDISQRLTIEEILCHPFLEDEDSSKIERQPSQTLKEDLITLDQVQEDINTYITPINTETPRYPEEEDKNDANEERKAIKCKSTPKFKHSKATKANKKLRKLAKMQNCQYPIKEEPTEEEQSILHESQNIHPNLEGRKDTLESAQEEFMARSTRPMKDTPNGIIDTSGLPPFEHQSNKIKFELQKDGTILMLTSKVPNFNSHVIAISGSAENNIECSMSQYSRFVISPNGIDVMYIKRRTNSTKHYKYPGFPNKVKKFYDYAANIVNVLQKKKISYL</sequence>
<keyword evidence="6" id="KW-0067">ATP-binding</keyword>
<dbReference type="PROSITE" id="PS50011">
    <property type="entry name" value="PROTEIN_KINASE_DOM"/>
    <property type="match status" value="1"/>
</dbReference>
<dbReference type="AlphaFoldDB" id="A0AAD1U7N7"/>
<evidence type="ECO:0000313" key="9">
    <source>
        <dbReference type="Proteomes" id="UP001295684"/>
    </source>
</evidence>
<comment type="caution">
    <text evidence="8">The sequence shown here is derived from an EMBL/GenBank/DDBJ whole genome shotgun (WGS) entry which is preliminary data.</text>
</comment>
<feature type="domain" description="Protein kinase" evidence="7">
    <location>
        <begin position="1"/>
        <end position="260"/>
    </location>
</feature>
<dbReference type="Proteomes" id="UP001295684">
    <property type="component" value="Unassembled WGS sequence"/>
</dbReference>
<accession>A0AAD1U7N7</accession>
<dbReference type="InterPro" id="IPR011009">
    <property type="entry name" value="Kinase-like_dom_sf"/>
</dbReference>
<dbReference type="GO" id="GO:0005524">
    <property type="term" value="F:ATP binding"/>
    <property type="evidence" value="ECO:0007669"/>
    <property type="project" value="UniProtKB-KW"/>
</dbReference>
<evidence type="ECO:0000256" key="2">
    <source>
        <dbReference type="ARBA" id="ARBA00022527"/>
    </source>
</evidence>
<dbReference type="EMBL" id="CAMPGE010002989">
    <property type="protein sequence ID" value="CAI2361809.1"/>
    <property type="molecule type" value="Genomic_DNA"/>
</dbReference>
<keyword evidence="4" id="KW-0547">Nucleotide-binding</keyword>
<organism evidence="8 9">
    <name type="scientific">Euplotes crassus</name>
    <dbReference type="NCBI Taxonomy" id="5936"/>
    <lineage>
        <taxon>Eukaryota</taxon>
        <taxon>Sar</taxon>
        <taxon>Alveolata</taxon>
        <taxon>Ciliophora</taxon>
        <taxon>Intramacronucleata</taxon>
        <taxon>Spirotrichea</taxon>
        <taxon>Hypotrichia</taxon>
        <taxon>Euplotida</taxon>
        <taxon>Euplotidae</taxon>
        <taxon>Moneuplotes</taxon>
    </lineage>
</organism>
<name>A0AAD1U7N7_EUPCR</name>
<dbReference type="GO" id="GO:0004674">
    <property type="term" value="F:protein serine/threonine kinase activity"/>
    <property type="evidence" value="ECO:0007669"/>
    <property type="project" value="UniProtKB-KW"/>
</dbReference>
<dbReference type="InterPro" id="IPR008271">
    <property type="entry name" value="Ser/Thr_kinase_AS"/>
</dbReference>
<dbReference type="Gene3D" id="1.10.510.10">
    <property type="entry name" value="Transferase(Phosphotransferase) domain 1"/>
    <property type="match status" value="1"/>
</dbReference>
<keyword evidence="2" id="KW-0723">Serine/threonine-protein kinase</keyword>
<proteinExistence type="predicted"/>
<dbReference type="PROSITE" id="PS00108">
    <property type="entry name" value="PROTEIN_KINASE_ST"/>
    <property type="match status" value="1"/>
</dbReference>
<dbReference type="InterPro" id="IPR000719">
    <property type="entry name" value="Prot_kinase_dom"/>
</dbReference>
<dbReference type="GO" id="GO:0005634">
    <property type="term" value="C:nucleus"/>
    <property type="evidence" value="ECO:0007669"/>
    <property type="project" value="TreeGrafter"/>
</dbReference>
<protein>
    <recommendedName>
        <fullName evidence="7">Protein kinase domain-containing protein</fullName>
    </recommendedName>
</protein>
<evidence type="ECO:0000256" key="3">
    <source>
        <dbReference type="ARBA" id="ARBA00022679"/>
    </source>
</evidence>
<dbReference type="FunFam" id="1.10.510.10:FF:000571">
    <property type="entry name" value="Maternal embryonic leucine zipper kinase"/>
    <property type="match status" value="1"/>
</dbReference>
<evidence type="ECO:0000256" key="5">
    <source>
        <dbReference type="ARBA" id="ARBA00022777"/>
    </source>
</evidence>
<dbReference type="PANTHER" id="PTHR24345:SF91">
    <property type="entry name" value="SERINE_THREONINE-PROTEIN KINASE PLK4"/>
    <property type="match status" value="1"/>
</dbReference>
<evidence type="ECO:0000256" key="4">
    <source>
        <dbReference type="ARBA" id="ARBA00022741"/>
    </source>
</evidence>
<dbReference type="Pfam" id="PF00069">
    <property type="entry name" value="Pkinase"/>
    <property type="match status" value="1"/>
</dbReference>
<gene>
    <name evidence="8" type="ORF">ECRASSUSDP1_LOCUS3122</name>
</gene>
<evidence type="ECO:0000256" key="1">
    <source>
        <dbReference type="ARBA" id="ARBA00011245"/>
    </source>
</evidence>
<evidence type="ECO:0000313" key="8">
    <source>
        <dbReference type="EMBL" id="CAI2361809.1"/>
    </source>
</evidence>
<keyword evidence="9" id="KW-1185">Reference proteome</keyword>
<reference evidence="8" key="1">
    <citation type="submission" date="2023-07" db="EMBL/GenBank/DDBJ databases">
        <authorList>
            <consortium name="AG Swart"/>
            <person name="Singh M."/>
            <person name="Singh A."/>
            <person name="Seah K."/>
            <person name="Emmerich C."/>
        </authorList>
    </citation>
    <scope>NUCLEOTIDE SEQUENCE</scope>
    <source>
        <strain evidence="8">DP1</strain>
    </source>
</reference>
<keyword evidence="3" id="KW-0808">Transferase</keyword>
<evidence type="ECO:0000259" key="7">
    <source>
        <dbReference type="PROSITE" id="PS50011"/>
    </source>
</evidence>
<keyword evidence="5" id="KW-0418">Kinase</keyword>
<evidence type="ECO:0000256" key="6">
    <source>
        <dbReference type="ARBA" id="ARBA00022840"/>
    </source>
</evidence>
<dbReference type="PANTHER" id="PTHR24345">
    <property type="entry name" value="SERINE/THREONINE-PROTEIN KINASE PLK"/>
    <property type="match status" value="1"/>
</dbReference>